<dbReference type="Proteomes" id="UP001266305">
    <property type="component" value="Unassembled WGS sequence"/>
</dbReference>
<name>A0ABQ9U8Y2_SAGOE</name>
<comment type="caution">
    <text evidence="2">The sequence shown here is derived from an EMBL/GenBank/DDBJ whole genome shotgun (WGS) entry which is preliminary data.</text>
</comment>
<organism evidence="2 3">
    <name type="scientific">Saguinus oedipus</name>
    <name type="common">Cotton-top tamarin</name>
    <name type="synonym">Oedipomidas oedipus</name>
    <dbReference type="NCBI Taxonomy" id="9490"/>
    <lineage>
        <taxon>Eukaryota</taxon>
        <taxon>Metazoa</taxon>
        <taxon>Chordata</taxon>
        <taxon>Craniata</taxon>
        <taxon>Vertebrata</taxon>
        <taxon>Euteleostomi</taxon>
        <taxon>Mammalia</taxon>
        <taxon>Eutheria</taxon>
        <taxon>Euarchontoglires</taxon>
        <taxon>Primates</taxon>
        <taxon>Haplorrhini</taxon>
        <taxon>Platyrrhini</taxon>
        <taxon>Cebidae</taxon>
        <taxon>Callitrichinae</taxon>
        <taxon>Saguinus</taxon>
    </lineage>
</organism>
<dbReference type="EMBL" id="JASSZA010000015">
    <property type="protein sequence ID" value="KAK2093466.1"/>
    <property type="molecule type" value="Genomic_DNA"/>
</dbReference>
<keyword evidence="3" id="KW-1185">Reference proteome</keyword>
<proteinExistence type="predicted"/>
<sequence length="187" mass="19916">MPSARRRSEHNPHTGVVSFRITGKPGNTAISGPSKRHKIIARGKKGRSRAREDLTRDLAPPSVDSGRCREGRLPRTMPSAFSVSTFPVSIPAVLTVTRSLRNHQFGRGRPRAARSMPQGYSPVAKKAAVVGGVLRRGMRAGRSPGSCGRGSGRDGGARSGRGPGKCGCGSGAGRWSAHWAVSWILWE</sequence>
<accession>A0ABQ9U8Y2</accession>
<evidence type="ECO:0000256" key="1">
    <source>
        <dbReference type="SAM" id="MobiDB-lite"/>
    </source>
</evidence>
<feature type="region of interest" description="Disordered" evidence="1">
    <location>
        <begin position="138"/>
        <end position="173"/>
    </location>
</feature>
<reference evidence="2 3" key="1">
    <citation type="submission" date="2023-05" db="EMBL/GenBank/DDBJ databases">
        <title>B98-5 Cell Line De Novo Hybrid Assembly: An Optical Mapping Approach.</title>
        <authorList>
            <person name="Kananen K."/>
            <person name="Auerbach J.A."/>
            <person name="Kautto E."/>
            <person name="Blachly J.S."/>
        </authorList>
    </citation>
    <scope>NUCLEOTIDE SEQUENCE [LARGE SCALE GENOMIC DNA]</scope>
    <source>
        <strain evidence="2">B95-8</strain>
        <tissue evidence="2">Cell line</tissue>
    </source>
</reference>
<evidence type="ECO:0000313" key="2">
    <source>
        <dbReference type="EMBL" id="KAK2093466.1"/>
    </source>
</evidence>
<feature type="region of interest" description="Disordered" evidence="1">
    <location>
        <begin position="1"/>
        <end position="71"/>
    </location>
</feature>
<protein>
    <submittedName>
        <fullName evidence="2">Uncharacterized protein</fullName>
    </submittedName>
</protein>
<feature type="compositionally biased region" description="Gly residues" evidence="1">
    <location>
        <begin position="157"/>
        <end position="172"/>
    </location>
</feature>
<evidence type="ECO:0000313" key="3">
    <source>
        <dbReference type="Proteomes" id="UP001266305"/>
    </source>
</evidence>
<feature type="compositionally biased region" description="Basic residues" evidence="1">
    <location>
        <begin position="34"/>
        <end position="48"/>
    </location>
</feature>
<gene>
    <name evidence="2" type="ORF">P7K49_029995</name>
</gene>